<name>A0A8T2JRJ2_9PIPI</name>
<reference evidence="1" key="1">
    <citation type="thesis" date="2020" institute="ProQuest LLC" country="789 East Eisenhower Parkway, Ann Arbor, MI, USA">
        <title>Comparative Genomics and Chromosome Evolution.</title>
        <authorList>
            <person name="Mudd A.B."/>
        </authorList>
    </citation>
    <scope>NUCLEOTIDE SEQUENCE</scope>
    <source>
        <strain evidence="1">Female2</strain>
        <tissue evidence="1">Blood</tissue>
    </source>
</reference>
<gene>
    <name evidence="1" type="ORF">GDO86_010088</name>
</gene>
<sequence>MRGRHSCVLDEWAIKHVGKPQSILRFPMAQTLSRGSVVATTNCPSSCLTSQKCQTVGWEPGSNDMYKLLFKLLCIIRLIVMKLF</sequence>
<evidence type="ECO:0000313" key="2">
    <source>
        <dbReference type="Proteomes" id="UP000812440"/>
    </source>
</evidence>
<accession>A0A8T2JRJ2</accession>
<dbReference type="Proteomes" id="UP000812440">
    <property type="component" value="Chromosome 5"/>
</dbReference>
<organism evidence="1 2">
    <name type="scientific">Hymenochirus boettgeri</name>
    <name type="common">Congo dwarf clawed frog</name>
    <dbReference type="NCBI Taxonomy" id="247094"/>
    <lineage>
        <taxon>Eukaryota</taxon>
        <taxon>Metazoa</taxon>
        <taxon>Chordata</taxon>
        <taxon>Craniata</taxon>
        <taxon>Vertebrata</taxon>
        <taxon>Euteleostomi</taxon>
        <taxon>Amphibia</taxon>
        <taxon>Batrachia</taxon>
        <taxon>Anura</taxon>
        <taxon>Pipoidea</taxon>
        <taxon>Pipidae</taxon>
        <taxon>Pipinae</taxon>
        <taxon>Hymenochirus</taxon>
    </lineage>
</organism>
<keyword evidence="2" id="KW-1185">Reference proteome</keyword>
<dbReference type="AlphaFoldDB" id="A0A8T2JRJ2"/>
<comment type="caution">
    <text evidence="1">The sequence shown here is derived from an EMBL/GenBank/DDBJ whole genome shotgun (WGS) entry which is preliminary data.</text>
</comment>
<dbReference type="EMBL" id="JAACNH010000004">
    <property type="protein sequence ID" value="KAG8445181.1"/>
    <property type="molecule type" value="Genomic_DNA"/>
</dbReference>
<protein>
    <submittedName>
        <fullName evidence="1">Uncharacterized protein</fullName>
    </submittedName>
</protein>
<evidence type="ECO:0000313" key="1">
    <source>
        <dbReference type="EMBL" id="KAG8445181.1"/>
    </source>
</evidence>
<proteinExistence type="predicted"/>